<feature type="compositionally biased region" description="Basic residues" evidence="1">
    <location>
        <begin position="41"/>
        <end position="60"/>
    </location>
</feature>
<accession>A0A6A5K7F8</accession>
<feature type="region of interest" description="Disordered" evidence="1">
    <location>
        <begin position="32"/>
        <end position="64"/>
    </location>
</feature>
<evidence type="ECO:0000313" key="2">
    <source>
        <dbReference type="EMBL" id="KAF1830502.1"/>
    </source>
</evidence>
<dbReference type="PANTHER" id="PTHR42085">
    <property type="entry name" value="F-BOX DOMAIN-CONTAINING PROTEIN"/>
    <property type="match status" value="1"/>
</dbReference>
<dbReference type="EMBL" id="ML975394">
    <property type="protein sequence ID" value="KAF1830502.1"/>
    <property type="molecule type" value="Genomic_DNA"/>
</dbReference>
<dbReference type="Proteomes" id="UP000800040">
    <property type="component" value="Unassembled WGS sequence"/>
</dbReference>
<reference evidence="2" key="1">
    <citation type="submission" date="2020-01" db="EMBL/GenBank/DDBJ databases">
        <authorList>
            <consortium name="DOE Joint Genome Institute"/>
            <person name="Haridas S."/>
            <person name="Albert R."/>
            <person name="Binder M."/>
            <person name="Bloem J."/>
            <person name="Labutti K."/>
            <person name="Salamov A."/>
            <person name="Andreopoulos B."/>
            <person name="Baker S.E."/>
            <person name="Barry K."/>
            <person name="Bills G."/>
            <person name="Bluhm B.H."/>
            <person name="Cannon C."/>
            <person name="Castanera R."/>
            <person name="Culley D.E."/>
            <person name="Daum C."/>
            <person name="Ezra D."/>
            <person name="Gonzalez J.B."/>
            <person name="Henrissat B."/>
            <person name="Kuo A."/>
            <person name="Liang C."/>
            <person name="Lipzen A."/>
            <person name="Lutzoni F."/>
            <person name="Magnuson J."/>
            <person name="Mondo S."/>
            <person name="Nolan M."/>
            <person name="Ohm R."/>
            <person name="Pangilinan J."/>
            <person name="Park H.-J."/>
            <person name="Ramirez L."/>
            <person name="Alfaro M."/>
            <person name="Sun H."/>
            <person name="Tritt A."/>
            <person name="Yoshinaga Y."/>
            <person name="Zwiers L.-H."/>
            <person name="Turgeon B.G."/>
            <person name="Goodwin S.B."/>
            <person name="Spatafora J.W."/>
            <person name="Crous P.W."/>
            <person name="Grigoriev I.V."/>
        </authorList>
    </citation>
    <scope>NUCLEOTIDE SEQUENCE</scope>
    <source>
        <strain evidence="2">P77</strain>
    </source>
</reference>
<keyword evidence="3" id="KW-1185">Reference proteome</keyword>
<protein>
    <submittedName>
        <fullName evidence="2">Uncharacterized protein</fullName>
    </submittedName>
</protein>
<evidence type="ECO:0000256" key="1">
    <source>
        <dbReference type="SAM" id="MobiDB-lite"/>
    </source>
</evidence>
<proteinExistence type="predicted"/>
<dbReference type="OrthoDB" id="62952at2759"/>
<dbReference type="PANTHER" id="PTHR42085:SF2">
    <property type="entry name" value="F-BOX DOMAIN-CONTAINING PROTEIN"/>
    <property type="match status" value="1"/>
</dbReference>
<dbReference type="AlphaFoldDB" id="A0A6A5K7F8"/>
<gene>
    <name evidence="2" type="ORF">BDW02DRAFT_99399</name>
</gene>
<sequence>MELRWTLWRRCKIEASLPPAVTIKSWDANVASERDTENKARAHGKRRSKTRAASRSKRNLHIGGLRNPNDKPFPFFELPQEIRDQIYSCLVVRRDPHGGPVLDATTILKNRKKRLAAQKARDRVNRQRLLSGKPPICARRTVPEPILHLDLLQGSQQMYNESTDCMYSTNWFAVSLAKLPSTTCHVPDGWNLSRAKRLQLEVQVKDAIRMNRYIDWMSFFSSFTSLRFLRIIITLHPRYYEWAREELCDWQTTHYVHKAFFRELLAAIPSDIDLRIGPPTDISSPTVDLQGKTLVDKAILWDMYAELGSRNDSGGRPLPVGRVVV</sequence>
<organism evidence="2 3">
    <name type="scientific">Decorospora gaudefroyi</name>
    <dbReference type="NCBI Taxonomy" id="184978"/>
    <lineage>
        <taxon>Eukaryota</taxon>
        <taxon>Fungi</taxon>
        <taxon>Dikarya</taxon>
        <taxon>Ascomycota</taxon>
        <taxon>Pezizomycotina</taxon>
        <taxon>Dothideomycetes</taxon>
        <taxon>Pleosporomycetidae</taxon>
        <taxon>Pleosporales</taxon>
        <taxon>Pleosporineae</taxon>
        <taxon>Pleosporaceae</taxon>
        <taxon>Decorospora</taxon>
    </lineage>
</organism>
<name>A0A6A5K7F8_9PLEO</name>
<evidence type="ECO:0000313" key="3">
    <source>
        <dbReference type="Proteomes" id="UP000800040"/>
    </source>
</evidence>
<dbReference type="InterPro" id="IPR038883">
    <property type="entry name" value="AN11006-like"/>
</dbReference>